<organism evidence="7 8">
    <name type="scientific">Kaistia defluvii</name>
    <dbReference type="NCBI Taxonomy" id="410841"/>
    <lineage>
        <taxon>Bacteria</taxon>
        <taxon>Pseudomonadati</taxon>
        <taxon>Pseudomonadota</taxon>
        <taxon>Alphaproteobacteria</taxon>
        <taxon>Hyphomicrobiales</taxon>
        <taxon>Kaistiaceae</taxon>
        <taxon>Kaistia</taxon>
    </lineage>
</organism>
<evidence type="ECO:0000256" key="4">
    <source>
        <dbReference type="RuleBase" id="RU003719"/>
    </source>
</evidence>
<dbReference type="PANTHER" id="PTHR43761:SF1">
    <property type="entry name" value="D-ISOMER SPECIFIC 2-HYDROXYACID DEHYDROGENASE CATALYTIC DOMAIN-CONTAINING PROTEIN-RELATED"/>
    <property type="match status" value="1"/>
</dbReference>
<dbReference type="EC" id="1.1.1.95" evidence="7"/>
<dbReference type="RefSeq" id="WP_354548252.1">
    <property type="nucleotide sequence ID" value="NZ_JBEPSM010000001.1"/>
</dbReference>
<evidence type="ECO:0000313" key="8">
    <source>
        <dbReference type="Proteomes" id="UP001549321"/>
    </source>
</evidence>
<dbReference type="GO" id="GO:0004617">
    <property type="term" value="F:phosphoglycerate dehydrogenase activity"/>
    <property type="evidence" value="ECO:0007669"/>
    <property type="project" value="UniProtKB-EC"/>
</dbReference>
<keyword evidence="2 4" id="KW-0560">Oxidoreductase</keyword>
<evidence type="ECO:0000313" key="7">
    <source>
        <dbReference type="EMBL" id="MET4632431.1"/>
    </source>
</evidence>
<keyword evidence="8" id="KW-1185">Reference proteome</keyword>
<dbReference type="SUPFAM" id="SSF52283">
    <property type="entry name" value="Formate/glycerate dehydrogenase catalytic domain-like"/>
    <property type="match status" value="1"/>
</dbReference>
<dbReference type="SUPFAM" id="SSF51735">
    <property type="entry name" value="NAD(P)-binding Rossmann-fold domains"/>
    <property type="match status" value="1"/>
</dbReference>
<dbReference type="InterPro" id="IPR006140">
    <property type="entry name" value="D-isomer_DH_NAD-bd"/>
</dbReference>
<gene>
    <name evidence="7" type="ORF">ABIE08_000344</name>
</gene>
<keyword evidence="3" id="KW-0520">NAD</keyword>
<dbReference type="PROSITE" id="PS00670">
    <property type="entry name" value="D_2_HYDROXYACID_DH_2"/>
    <property type="match status" value="1"/>
</dbReference>
<proteinExistence type="inferred from homology"/>
<evidence type="ECO:0000256" key="3">
    <source>
        <dbReference type="ARBA" id="ARBA00023027"/>
    </source>
</evidence>
<evidence type="ECO:0000256" key="1">
    <source>
        <dbReference type="ARBA" id="ARBA00005854"/>
    </source>
</evidence>
<dbReference type="CDD" id="cd12173">
    <property type="entry name" value="PGDH_4"/>
    <property type="match status" value="1"/>
</dbReference>
<dbReference type="InterPro" id="IPR006139">
    <property type="entry name" value="D-isomer_2_OHA_DH_cat_dom"/>
</dbReference>
<sequence length="335" mass="34853">MPSPIRVLMTGDDLLEPASRILDPIGAVIETMSGPIDPARMIATLSAKPFDAILVRANPPLGAAVLDAAGPSLRLISKMGAGVDSVDLAAATERSITVMTAGDANADATAEMAIALILAIRRDVVRLDARLKAGLWDRGRYTAIELRGQTLGIVGLGRIGRRVGEMARALGMRVIASGRPGAAASAFAGISTVPLDQLLAESDIVSLHCPMDASNRGFFNRAAIARMKPGALLVNTARGGLLDEADVAEALASGRLGGAALDTLAAEPPKPDNPLLTAPNTIITPHIAAETAATMERIAVMGAENVVNWFVRHEVIVDRVVNRAVLPKLKGVSLL</sequence>
<evidence type="ECO:0000259" key="6">
    <source>
        <dbReference type="Pfam" id="PF02826"/>
    </source>
</evidence>
<dbReference type="InterPro" id="IPR036291">
    <property type="entry name" value="NAD(P)-bd_dom_sf"/>
</dbReference>
<dbReference type="PANTHER" id="PTHR43761">
    <property type="entry name" value="D-ISOMER SPECIFIC 2-HYDROXYACID DEHYDROGENASE FAMILY PROTEIN (AFU_ORTHOLOGUE AFUA_1G13630)"/>
    <property type="match status" value="1"/>
</dbReference>
<evidence type="ECO:0000256" key="2">
    <source>
        <dbReference type="ARBA" id="ARBA00023002"/>
    </source>
</evidence>
<dbReference type="InterPro" id="IPR029753">
    <property type="entry name" value="D-isomer_DH_CS"/>
</dbReference>
<dbReference type="EMBL" id="JBEPSM010000001">
    <property type="protein sequence ID" value="MET4632431.1"/>
    <property type="molecule type" value="Genomic_DNA"/>
</dbReference>
<name>A0ABV2QUH2_9HYPH</name>
<protein>
    <submittedName>
        <fullName evidence="7">D-3-phosphoglycerate dehydrogenase</fullName>
        <ecNumber evidence="7">1.1.1.399</ecNumber>
        <ecNumber evidence="7">1.1.1.95</ecNumber>
    </submittedName>
</protein>
<reference evidence="7 8" key="1">
    <citation type="submission" date="2024-06" db="EMBL/GenBank/DDBJ databases">
        <title>Sorghum-associated microbial communities from plants grown in Nebraska, USA.</title>
        <authorList>
            <person name="Schachtman D."/>
        </authorList>
    </citation>
    <scope>NUCLEOTIDE SEQUENCE [LARGE SCALE GENOMIC DNA]</scope>
    <source>
        <strain evidence="7 8">3207</strain>
    </source>
</reference>
<dbReference type="InterPro" id="IPR050418">
    <property type="entry name" value="D-iso_2-hydroxyacid_DH_PdxB"/>
</dbReference>
<dbReference type="Pfam" id="PF02826">
    <property type="entry name" value="2-Hacid_dh_C"/>
    <property type="match status" value="1"/>
</dbReference>
<dbReference type="Gene3D" id="3.40.50.720">
    <property type="entry name" value="NAD(P)-binding Rossmann-like Domain"/>
    <property type="match status" value="2"/>
</dbReference>
<dbReference type="Proteomes" id="UP001549321">
    <property type="component" value="Unassembled WGS sequence"/>
</dbReference>
<dbReference type="PROSITE" id="PS00671">
    <property type="entry name" value="D_2_HYDROXYACID_DH_3"/>
    <property type="match status" value="1"/>
</dbReference>
<comment type="caution">
    <text evidence="7">The sequence shown here is derived from an EMBL/GenBank/DDBJ whole genome shotgun (WGS) entry which is preliminary data.</text>
</comment>
<feature type="domain" description="D-isomer specific 2-hydroxyacid dehydrogenase NAD-binding" evidence="6">
    <location>
        <begin position="114"/>
        <end position="288"/>
    </location>
</feature>
<accession>A0ABV2QUH2</accession>
<dbReference type="EC" id="1.1.1.399" evidence="7"/>
<evidence type="ECO:0000259" key="5">
    <source>
        <dbReference type="Pfam" id="PF00389"/>
    </source>
</evidence>
<dbReference type="Pfam" id="PF00389">
    <property type="entry name" value="2-Hacid_dh"/>
    <property type="match status" value="1"/>
</dbReference>
<feature type="domain" description="D-isomer specific 2-hydroxyacid dehydrogenase catalytic" evidence="5">
    <location>
        <begin position="47"/>
        <end position="312"/>
    </location>
</feature>
<comment type="similarity">
    <text evidence="1 4">Belongs to the D-isomer specific 2-hydroxyacid dehydrogenase family.</text>
</comment>